<dbReference type="STRING" id="685588.A0A067SAS3"/>
<evidence type="ECO:0000256" key="3">
    <source>
        <dbReference type="ARBA" id="ARBA00022692"/>
    </source>
</evidence>
<dbReference type="GO" id="GO:0005524">
    <property type="term" value="F:ATP binding"/>
    <property type="evidence" value="ECO:0007669"/>
    <property type="project" value="UniProtKB-KW"/>
</dbReference>
<accession>A0A067SAS3</accession>
<feature type="transmembrane region" description="Helical" evidence="8">
    <location>
        <begin position="269"/>
        <end position="291"/>
    </location>
</feature>
<evidence type="ECO:0000256" key="7">
    <source>
        <dbReference type="ARBA" id="ARBA00023136"/>
    </source>
</evidence>
<comment type="similarity">
    <text evidence="2">Belongs to the ABC transporter superfamily. ABCC family. Conjugate transporter (TC 3.A.1.208) subfamily.</text>
</comment>
<dbReference type="PANTHER" id="PTHR24223">
    <property type="entry name" value="ATP-BINDING CASSETTE SUB-FAMILY C"/>
    <property type="match status" value="1"/>
</dbReference>
<dbReference type="PANTHER" id="PTHR24223:SF456">
    <property type="entry name" value="MULTIDRUG RESISTANCE-ASSOCIATED PROTEIN LETHAL(2)03659"/>
    <property type="match status" value="1"/>
</dbReference>
<dbReference type="InterPro" id="IPR050173">
    <property type="entry name" value="ABC_transporter_C-like"/>
</dbReference>
<dbReference type="OrthoDB" id="6500128at2759"/>
<dbReference type="AlphaFoldDB" id="A0A067SAS3"/>
<dbReference type="GO" id="GO:0042626">
    <property type="term" value="F:ATPase-coupled transmembrane transporter activity"/>
    <property type="evidence" value="ECO:0007669"/>
    <property type="project" value="TreeGrafter"/>
</dbReference>
<dbReference type="EMBL" id="KL142418">
    <property type="protein sequence ID" value="KDR67062.1"/>
    <property type="molecule type" value="Genomic_DNA"/>
</dbReference>
<reference evidence="11" key="1">
    <citation type="journal article" date="2014" name="Proc. Natl. Acad. Sci. U.S.A.">
        <title>Extensive sampling of basidiomycete genomes demonstrates inadequacy of the white-rot/brown-rot paradigm for wood decay fungi.</title>
        <authorList>
            <person name="Riley R."/>
            <person name="Salamov A.A."/>
            <person name="Brown D.W."/>
            <person name="Nagy L.G."/>
            <person name="Floudas D."/>
            <person name="Held B.W."/>
            <person name="Levasseur A."/>
            <person name="Lombard V."/>
            <person name="Morin E."/>
            <person name="Otillar R."/>
            <person name="Lindquist E.A."/>
            <person name="Sun H."/>
            <person name="LaButti K.M."/>
            <person name="Schmutz J."/>
            <person name="Jabbour D."/>
            <person name="Luo H."/>
            <person name="Baker S.E."/>
            <person name="Pisabarro A.G."/>
            <person name="Walton J.D."/>
            <person name="Blanchette R.A."/>
            <person name="Henrissat B."/>
            <person name="Martin F."/>
            <person name="Cullen D."/>
            <person name="Hibbett D.S."/>
            <person name="Grigoriev I.V."/>
        </authorList>
    </citation>
    <scope>NUCLEOTIDE SEQUENCE [LARGE SCALE GENOMIC DNA]</scope>
    <source>
        <strain evidence="11">CBS 339.88</strain>
    </source>
</reference>
<name>A0A067SAS3_GALM3</name>
<dbReference type="Gene3D" id="3.40.50.300">
    <property type="entry name" value="P-loop containing nucleotide triphosphate hydrolases"/>
    <property type="match status" value="2"/>
</dbReference>
<evidence type="ECO:0000256" key="2">
    <source>
        <dbReference type="ARBA" id="ARBA00009726"/>
    </source>
</evidence>
<comment type="subcellular location">
    <subcellularLocation>
        <location evidence="1">Membrane</location>
        <topology evidence="1">Multi-pass membrane protein</topology>
    </subcellularLocation>
</comment>
<dbReference type="Pfam" id="PF00005">
    <property type="entry name" value="ABC_tran"/>
    <property type="match status" value="2"/>
</dbReference>
<evidence type="ECO:0000256" key="5">
    <source>
        <dbReference type="ARBA" id="ARBA00022840"/>
    </source>
</evidence>
<dbReference type="InterPro" id="IPR003439">
    <property type="entry name" value="ABC_transporter-like_ATP-bd"/>
</dbReference>
<dbReference type="PROSITE" id="PS50893">
    <property type="entry name" value="ABC_TRANSPORTER_2"/>
    <property type="match status" value="1"/>
</dbReference>
<keyword evidence="3 8" id="KW-0812">Transmembrane</keyword>
<keyword evidence="5" id="KW-0067">ATP-binding</keyword>
<organism evidence="10 11">
    <name type="scientific">Galerina marginata (strain CBS 339.88)</name>
    <dbReference type="NCBI Taxonomy" id="685588"/>
    <lineage>
        <taxon>Eukaryota</taxon>
        <taxon>Fungi</taxon>
        <taxon>Dikarya</taxon>
        <taxon>Basidiomycota</taxon>
        <taxon>Agaricomycotina</taxon>
        <taxon>Agaricomycetes</taxon>
        <taxon>Agaricomycetidae</taxon>
        <taxon>Agaricales</taxon>
        <taxon>Agaricineae</taxon>
        <taxon>Strophariaceae</taxon>
        <taxon>Galerina</taxon>
    </lineage>
</organism>
<proteinExistence type="inferred from homology"/>
<dbReference type="InterPro" id="IPR036640">
    <property type="entry name" value="ABC1_TM_sf"/>
</dbReference>
<evidence type="ECO:0000313" key="11">
    <source>
        <dbReference type="Proteomes" id="UP000027222"/>
    </source>
</evidence>
<dbReference type="SUPFAM" id="SSF52540">
    <property type="entry name" value="P-loop containing nucleoside triphosphate hydrolases"/>
    <property type="match status" value="2"/>
</dbReference>
<dbReference type="Proteomes" id="UP000027222">
    <property type="component" value="Unassembled WGS sequence"/>
</dbReference>
<keyword evidence="11" id="KW-1185">Reference proteome</keyword>
<dbReference type="GO" id="GO:0016020">
    <property type="term" value="C:membrane"/>
    <property type="evidence" value="ECO:0007669"/>
    <property type="project" value="UniProtKB-SubCell"/>
</dbReference>
<evidence type="ECO:0000256" key="6">
    <source>
        <dbReference type="ARBA" id="ARBA00022989"/>
    </source>
</evidence>
<dbReference type="Gene3D" id="1.20.1560.10">
    <property type="entry name" value="ABC transporter type 1, transmembrane domain"/>
    <property type="match status" value="1"/>
</dbReference>
<evidence type="ECO:0000259" key="9">
    <source>
        <dbReference type="PROSITE" id="PS50893"/>
    </source>
</evidence>
<dbReference type="SUPFAM" id="SSF90123">
    <property type="entry name" value="ABC transporter transmembrane region"/>
    <property type="match status" value="1"/>
</dbReference>
<evidence type="ECO:0000313" key="10">
    <source>
        <dbReference type="EMBL" id="KDR67062.1"/>
    </source>
</evidence>
<evidence type="ECO:0000256" key="4">
    <source>
        <dbReference type="ARBA" id="ARBA00022741"/>
    </source>
</evidence>
<feature type="domain" description="ABC transporter" evidence="9">
    <location>
        <begin position="2"/>
        <end position="196"/>
    </location>
</feature>
<dbReference type="HOGENOM" id="CLU_000604_27_9_1"/>
<protein>
    <recommendedName>
        <fullName evidence="9">ABC transporter domain-containing protein</fullName>
    </recommendedName>
</protein>
<keyword evidence="6 8" id="KW-1133">Transmembrane helix</keyword>
<keyword evidence="4" id="KW-0547">Nucleotide-binding</keyword>
<keyword evidence="7 8" id="KW-0472">Membrane</keyword>
<feature type="transmembrane region" description="Helical" evidence="8">
    <location>
        <begin position="370"/>
        <end position="388"/>
    </location>
</feature>
<sequence length="619" mass="69027">MWHIVNTSCKIVGPVGSGKSSLLLGLVGEMKQLLDLSRLLVAYCPQTAWVQNASVRDNILLGQPYDELRYWHVLEQASLLRDLELLADGDLAEIGKKGIRFSGGQKQHINVACALYYDTDIVIMGDPLSARKALFYNAVVCALINQGKAVVFVTHALHFLSYCNYIYTISLMEQNGEFARLDKEFDGANTKQHDDSHSRSDSKKEALWNYSKLMLVSTTRAGSGTGKLEGRLITDEDQTTGPISLLGDEIFYKTWLKAGHGCTFLQRLAFYHVLYAVLGIVQTLFIFLVGYTMDMFSFFVSQNLHREAITHIFQAPIHVFIITVFEDYFSLSTIRTYGEIPRFLKENAYYIDLENYALVLSIANQRWLSFRLDFCGGLLIFFVARFAVVGGPGISTTQEGLVLAYITSLTQSCRMLTRQTTEVENHMNSIERVNHPHSIPRTQRATSWPQRGVIEFHNLSMCYRPGLPNVLDGLSMFVKGGEKIGVVGRTGAGKSSPALALMRVVEFEGGIWVDGVDISSIGLRDLRTKIAIISQDPTIFSGTVLSALDLFNQCDVCLLDALRRSYLVEDTSRGEDGDDLKSQRITLHPVIEAEGTNLSVGQRSLLSLVRALVRGCYFG</sequence>
<dbReference type="GO" id="GO:0016887">
    <property type="term" value="F:ATP hydrolysis activity"/>
    <property type="evidence" value="ECO:0007669"/>
    <property type="project" value="InterPro"/>
</dbReference>
<gene>
    <name evidence="10" type="ORF">GALMADRAFT_232276</name>
</gene>
<dbReference type="InterPro" id="IPR027417">
    <property type="entry name" value="P-loop_NTPase"/>
</dbReference>
<evidence type="ECO:0000256" key="1">
    <source>
        <dbReference type="ARBA" id="ARBA00004141"/>
    </source>
</evidence>
<evidence type="ECO:0000256" key="8">
    <source>
        <dbReference type="SAM" id="Phobius"/>
    </source>
</evidence>